<keyword evidence="3" id="KW-1185">Reference proteome</keyword>
<dbReference type="EnsemblProtists" id="EKX34470">
    <property type="protein sequence ID" value="EKX34470"/>
    <property type="gene ID" value="GUITHDRAFT_119393"/>
</dbReference>
<evidence type="ECO:0000313" key="1">
    <source>
        <dbReference type="EMBL" id="EKX34470.1"/>
    </source>
</evidence>
<dbReference type="Proteomes" id="UP000011087">
    <property type="component" value="Unassembled WGS sequence"/>
</dbReference>
<evidence type="ECO:0000313" key="3">
    <source>
        <dbReference type="Proteomes" id="UP000011087"/>
    </source>
</evidence>
<accession>L1IF40</accession>
<reference evidence="2" key="3">
    <citation type="submission" date="2016-03" db="UniProtKB">
        <authorList>
            <consortium name="EnsemblProtists"/>
        </authorList>
    </citation>
    <scope>IDENTIFICATION</scope>
</reference>
<dbReference type="HOGENOM" id="CLU_2781279_0_0_1"/>
<organism evidence="1">
    <name type="scientific">Guillardia theta (strain CCMP2712)</name>
    <name type="common">Cryptophyte</name>
    <dbReference type="NCBI Taxonomy" id="905079"/>
    <lineage>
        <taxon>Eukaryota</taxon>
        <taxon>Cryptophyceae</taxon>
        <taxon>Pyrenomonadales</taxon>
        <taxon>Geminigeraceae</taxon>
        <taxon>Guillardia</taxon>
    </lineage>
</organism>
<name>L1IF40_GUITC</name>
<dbReference type="GeneID" id="17291191"/>
<dbReference type="EMBL" id="JH993109">
    <property type="protein sequence ID" value="EKX34470.1"/>
    <property type="molecule type" value="Genomic_DNA"/>
</dbReference>
<dbReference type="AlphaFoldDB" id="L1IF40"/>
<protein>
    <submittedName>
        <fullName evidence="1 2">Uncharacterized protein</fullName>
    </submittedName>
</protein>
<proteinExistence type="predicted"/>
<gene>
    <name evidence="1" type="ORF">GUITHDRAFT_119393</name>
</gene>
<dbReference type="KEGG" id="gtt:GUITHDRAFT_119393"/>
<evidence type="ECO:0000313" key="2">
    <source>
        <dbReference type="EnsemblProtists" id="EKX34470"/>
    </source>
</evidence>
<dbReference type="RefSeq" id="XP_005821450.1">
    <property type="nucleotide sequence ID" value="XM_005821393.1"/>
</dbReference>
<reference evidence="1 3" key="1">
    <citation type="journal article" date="2012" name="Nature">
        <title>Algal genomes reveal evolutionary mosaicism and the fate of nucleomorphs.</title>
        <authorList>
            <consortium name="DOE Joint Genome Institute"/>
            <person name="Curtis B.A."/>
            <person name="Tanifuji G."/>
            <person name="Burki F."/>
            <person name="Gruber A."/>
            <person name="Irimia M."/>
            <person name="Maruyama S."/>
            <person name="Arias M.C."/>
            <person name="Ball S.G."/>
            <person name="Gile G.H."/>
            <person name="Hirakawa Y."/>
            <person name="Hopkins J.F."/>
            <person name="Kuo A."/>
            <person name="Rensing S.A."/>
            <person name="Schmutz J."/>
            <person name="Symeonidi A."/>
            <person name="Elias M."/>
            <person name="Eveleigh R.J."/>
            <person name="Herman E.K."/>
            <person name="Klute M.J."/>
            <person name="Nakayama T."/>
            <person name="Obornik M."/>
            <person name="Reyes-Prieto A."/>
            <person name="Armbrust E.V."/>
            <person name="Aves S.J."/>
            <person name="Beiko R.G."/>
            <person name="Coutinho P."/>
            <person name="Dacks J.B."/>
            <person name="Durnford D.G."/>
            <person name="Fast N.M."/>
            <person name="Green B.R."/>
            <person name="Grisdale C.J."/>
            <person name="Hempel F."/>
            <person name="Henrissat B."/>
            <person name="Hoppner M.P."/>
            <person name="Ishida K."/>
            <person name="Kim E."/>
            <person name="Koreny L."/>
            <person name="Kroth P.G."/>
            <person name="Liu Y."/>
            <person name="Malik S.B."/>
            <person name="Maier U.G."/>
            <person name="McRose D."/>
            <person name="Mock T."/>
            <person name="Neilson J.A."/>
            <person name="Onodera N.T."/>
            <person name="Poole A.M."/>
            <person name="Pritham E.J."/>
            <person name="Richards T.A."/>
            <person name="Rocap G."/>
            <person name="Roy S.W."/>
            <person name="Sarai C."/>
            <person name="Schaack S."/>
            <person name="Shirato S."/>
            <person name="Slamovits C.H."/>
            <person name="Spencer D.F."/>
            <person name="Suzuki S."/>
            <person name="Worden A.Z."/>
            <person name="Zauner S."/>
            <person name="Barry K."/>
            <person name="Bell C."/>
            <person name="Bharti A.K."/>
            <person name="Crow J.A."/>
            <person name="Grimwood J."/>
            <person name="Kramer R."/>
            <person name="Lindquist E."/>
            <person name="Lucas S."/>
            <person name="Salamov A."/>
            <person name="McFadden G.I."/>
            <person name="Lane C.E."/>
            <person name="Keeling P.J."/>
            <person name="Gray M.W."/>
            <person name="Grigoriev I.V."/>
            <person name="Archibald J.M."/>
        </authorList>
    </citation>
    <scope>NUCLEOTIDE SEQUENCE</scope>
    <source>
        <strain evidence="1 3">CCMP2712</strain>
    </source>
</reference>
<sequence>MARTDVASQILSYESYLMSPMTNWAAHAGRVHPAIPGDPEPRLLIPKAQGLWSMGSNKKARGQDGVDLE</sequence>
<dbReference type="PaxDb" id="55529-EKX34470"/>
<reference evidence="3" key="2">
    <citation type="submission" date="2012-11" db="EMBL/GenBank/DDBJ databases">
        <authorList>
            <person name="Kuo A."/>
            <person name="Curtis B.A."/>
            <person name="Tanifuji G."/>
            <person name="Burki F."/>
            <person name="Gruber A."/>
            <person name="Irimia M."/>
            <person name="Maruyama S."/>
            <person name="Arias M.C."/>
            <person name="Ball S.G."/>
            <person name="Gile G.H."/>
            <person name="Hirakawa Y."/>
            <person name="Hopkins J.F."/>
            <person name="Rensing S.A."/>
            <person name="Schmutz J."/>
            <person name="Symeonidi A."/>
            <person name="Elias M."/>
            <person name="Eveleigh R.J."/>
            <person name="Herman E.K."/>
            <person name="Klute M.J."/>
            <person name="Nakayama T."/>
            <person name="Obornik M."/>
            <person name="Reyes-Prieto A."/>
            <person name="Armbrust E.V."/>
            <person name="Aves S.J."/>
            <person name="Beiko R.G."/>
            <person name="Coutinho P."/>
            <person name="Dacks J.B."/>
            <person name="Durnford D.G."/>
            <person name="Fast N.M."/>
            <person name="Green B.R."/>
            <person name="Grisdale C."/>
            <person name="Hempe F."/>
            <person name="Henrissat B."/>
            <person name="Hoppner M.P."/>
            <person name="Ishida K.-I."/>
            <person name="Kim E."/>
            <person name="Koreny L."/>
            <person name="Kroth P.G."/>
            <person name="Liu Y."/>
            <person name="Malik S.-B."/>
            <person name="Maier U.G."/>
            <person name="McRose D."/>
            <person name="Mock T."/>
            <person name="Neilson J.A."/>
            <person name="Onodera N.T."/>
            <person name="Poole A.M."/>
            <person name="Pritham E.J."/>
            <person name="Richards T.A."/>
            <person name="Rocap G."/>
            <person name="Roy S.W."/>
            <person name="Sarai C."/>
            <person name="Schaack S."/>
            <person name="Shirato S."/>
            <person name="Slamovits C.H."/>
            <person name="Spencer D.F."/>
            <person name="Suzuki S."/>
            <person name="Worden A.Z."/>
            <person name="Zauner S."/>
            <person name="Barry K."/>
            <person name="Bell C."/>
            <person name="Bharti A.K."/>
            <person name="Crow J.A."/>
            <person name="Grimwood J."/>
            <person name="Kramer R."/>
            <person name="Lindquist E."/>
            <person name="Lucas S."/>
            <person name="Salamov A."/>
            <person name="McFadden G.I."/>
            <person name="Lane C.E."/>
            <person name="Keeling P.J."/>
            <person name="Gray M.W."/>
            <person name="Grigoriev I.V."/>
            <person name="Archibald J.M."/>
        </authorList>
    </citation>
    <scope>NUCLEOTIDE SEQUENCE</scope>
    <source>
        <strain evidence="3">CCMP2712</strain>
    </source>
</reference>